<keyword evidence="3" id="KW-0964">Secreted</keyword>
<feature type="domain" description="Peptidase S1" evidence="8">
    <location>
        <begin position="1"/>
        <end position="179"/>
    </location>
</feature>
<dbReference type="CDD" id="cd00190">
    <property type="entry name" value="Tryp_SPc"/>
    <property type="match status" value="1"/>
</dbReference>
<keyword evidence="4" id="KW-0645">Protease</keyword>
<dbReference type="SUPFAM" id="SSF50494">
    <property type="entry name" value="Trypsin-like serine proteases"/>
    <property type="match status" value="1"/>
</dbReference>
<feature type="non-terminal residue" evidence="9">
    <location>
        <position position="1"/>
    </location>
</feature>
<keyword evidence="10" id="KW-1185">Reference proteome</keyword>
<dbReference type="SMART" id="SM00020">
    <property type="entry name" value="Tryp_SPc"/>
    <property type="match status" value="1"/>
</dbReference>
<evidence type="ECO:0000256" key="1">
    <source>
        <dbReference type="ARBA" id="ARBA00004613"/>
    </source>
</evidence>
<comment type="caution">
    <text evidence="9">The sequence shown here is derived from an EMBL/GenBank/DDBJ whole genome shotgun (WGS) entry which is preliminary data.</text>
</comment>
<dbReference type="InterPro" id="IPR043504">
    <property type="entry name" value="Peptidase_S1_PA_chymotrypsin"/>
</dbReference>
<keyword evidence="7" id="KW-1015">Disulfide bond</keyword>
<keyword evidence="6" id="KW-0720">Serine protease</keyword>
<evidence type="ECO:0000313" key="9">
    <source>
        <dbReference type="EMBL" id="NXT43133.1"/>
    </source>
</evidence>
<comment type="similarity">
    <text evidence="2">Belongs to the peptidase S1 family. Snake venom subfamily.</text>
</comment>
<evidence type="ECO:0000256" key="2">
    <source>
        <dbReference type="ARBA" id="ARBA00009228"/>
    </source>
</evidence>
<comment type="subcellular location">
    <subcellularLocation>
        <location evidence="1">Secreted</location>
    </subcellularLocation>
</comment>
<evidence type="ECO:0000256" key="7">
    <source>
        <dbReference type="ARBA" id="ARBA00023157"/>
    </source>
</evidence>
<sequence length="181" mass="19294">RHIQVRAGEHSLAAQTGHEQYATAVDIMVHPGFDPDEGVHDLMLLRVEPPFTFTPYVQPLVLPRSPSATGTNCTVMGWGTTTSPEETFPDTPQCVNVTVVSDNVCRTVYGSKVTEDMLCAGAAAGGMDSCQGDSGGPLICNGVLQGIVSWGDHPCGQAGRPGVYSQVYNYLPWIQETIGEV</sequence>
<proteinExistence type="inferred from homology"/>
<evidence type="ECO:0000256" key="4">
    <source>
        <dbReference type="ARBA" id="ARBA00022670"/>
    </source>
</evidence>
<dbReference type="InterPro" id="IPR001254">
    <property type="entry name" value="Trypsin_dom"/>
</dbReference>
<dbReference type="FunFam" id="2.40.10.10:FF:000010">
    <property type="entry name" value="Kallikrein related peptidase 11"/>
    <property type="match status" value="1"/>
</dbReference>
<dbReference type="Proteomes" id="UP000555367">
    <property type="component" value="Unassembled WGS sequence"/>
</dbReference>
<dbReference type="PANTHER" id="PTHR24264:SF15">
    <property type="entry name" value="RIKEN CDNA 2210010C04 GENE"/>
    <property type="match status" value="1"/>
</dbReference>
<feature type="non-terminal residue" evidence="9">
    <location>
        <position position="181"/>
    </location>
</feature>
<dbReference type="InterPro" id="IPR033116">
    <property type="entry name" value="TRYPSIN_SER"/>
</dbReference>
<dbReference type="EMBL" id="VZTQ01013975">
    <property type="protein sequence ID" value="NXT43133.1"/>
    <property type="molecule type" value="Genomic_DNA"/>
</dbReference>
<organism evidence="9 10">
    <name type="scientific">Pelecanoides urinatrix</name>
    <name type="common">Common diving petrel</name>
    <name type="synonym">Procellaria urinatrix</name>
    <dbReference type="NCBI Taxonomy" id="37079"/>
    <lineage>
        <taxon>Eukaryota</taxon>
        <taxon>Metazoa</taxon>
        <taxon>Chordata</taxon>
        <taxon>Craniata</taxon>
        <taxon>Vertebrata</taxon>
        <taxon>Euteleostomi</taxon>
        <taxon>Archelosauria</taxon>
        <taxon>Archosauria</taxon>
        <taxon>Dinosauria</taxon>
        <taxon>Saurischia</taxon>
        <taxon>Theropoda</taxon>
        <taxon>Coelurosauria</taxon>
        <taxon>Aves</taxon>
        <taxon>Neognathae</taxon>
        <taxon>Neoaves</taxon>
        <taxon>Aequornithes</taxon>
        <taxon>Procellariiformes</taxon>
        <taxon>Procellariidae</taxon>
        <taxon>Pelecanoides</taxon>
    </lineage>
</organism>
<dbReference type="Gene3D" id="2.40.10.10">
    <property type="entry name" value="Trypsin-like serine proteases"/>
    <property type="match status" value="2"/>
</dbReference>
<gene>
    <name evidence="9" type="primary">Tryp</name>
    <name evidence="9" type="ORF">PELURI_R02762</name>
</gene>
<dbReference type="GO" id="GO:0004252">
    <property type="term" value="F:serine-type endopeptidase activity"/>
    <property type="evidence" value="ECO:0007669"/>
    <property type="project" value="InterPro"/>
</dbReference>
<dbReference type="InterPro" id="IPR050127">
    <property type="entry name" value="Serine_Proteases_S1"/>
</dbReference>
<dbReference type="GO" id="GO:0006508">
    <property type="term" value="P:proteolysis"/>
    <property type="evidence" value="ECO:0007669"/>
    <property type="project" value="UniProtKB-KW"/>
</dbReference>
<protein>
    <submittedName>
        <fullName evidence="9">TRYP protein</fullName>
    </submittedName>
</protein>
<evidence type="ECO:0000256" key="3">
    <source>
        <dbReference type="ARBA" id="ARBA00022525"/>
    </source>
</evidence>
<dbReference type="GO" id="GO:0005615">
    <property type="term" value="C:extracellular space"/>
    <property type="evidence" value="ECO:0007669"/>
    <property type="project" value="TreeGrafter"/>
</dbReference>
<evidence type="ECO:0000256" key="5">
    <source>
        <dbReference type="ARBA" id="ARBA00022801"/>
    </source>
</evidence>
<dbReference type="PANTHER" id="PTHR24264">
    <property type="entry name" value="TRYPSIN-RELATED"/>
    <property type="match status" value="1"/>
</dbReference>
<dbReference type="InterPro" id="IPR001314">
    <property type="entry name" value="Peptidase_S1A"/>
</dbReference>
<keyword evidence="5" id="KW-0378">Hydrolase</keyword>
<dbReference type="PROSITE" id="PS00135">
    <property type="entry name" value="TRYPSIN_SER"/>
    <property type="match status" value="1"/>
</dbReference>
<dbReference type="OrthoDB" id="546450at2759"/>
<dbReference type="PRINTS" id="PR00722">
    <property type="entry name" value="CHYMOTRYPSIN"/>
</dbReference>
<dbReference type="InterPro" id="IPR009003">
    <property type="entry name" value="Peptidase_S1_PA"/>
</dbReference>
<reference evidence="9 10" key="1">
    <citation type="submission" date="2019-09" db="EMBL/GenBank/DDBJ databases">
        <title>Bird 10,000 Genomes (B10K) Project - Family phase.</title>
        <authorList>
            <person name="Zhang G."/>
        </authorList>
    </citation>
    <scope>NUCLEOTIDE SEQUENCE [LARGE SCALE GENOMIC DNA]</scope>
    <source>
        <strain evidence="9">B10K-DU-012-45</strain>
    </source>
</reference>
<accession>A0A7L3CHN2</accession>
<evidence type="ECO:0000259" key="8">
    <source>
        <dbReference type="PROSITE" id="PS50240"/>
    </source>
</evidence>
<name>A0A7L3CHN2_PELUR</name>
<dbReference type="Pfam" id="PF00089">
    <property type="entry name" value="Trypsin"/>
    <property type="match status" value="1"/>
</dbReference>
<evidence type="ECO:0000313" key="10">
    <source>
        <dbReference type="Proteomes" id="UP000555367"/>
    </source>
</evidence>
<evidence type="ECO:0000256" key="6">
    <source>
        <dbReference type="ARBA" id="ARBA00022825"/>
    </source>
</evidence>
<dbReference type="AlphaFoldDB" id="A0A7L3CHN2"/>
<dbReference type="PROSITE" id="PS50240">
    <property type="entry name" value="TRYPSIN_DOM"/>
    <property type="match status" value="1"/>
</dbReference>